<comment type="caution">
    <text evidence="1">The sequence shown here is derived from an EMBL/GenBank/DDBJ whole genome shotgun (WGS) entry which is preliminary data.</text>
</comment>
<keyword evidence="2" id="KW-1185">Reference proteome</keyword>
<gene>
    <name evidence="1" type="ORF">Cch02nite_40900</name>
</gene>
<evidence type="ECO:0000313" key="2">
    <source>
        <dbReference type="Proteomes" id="UP000619293"/>
    </source>
</evidence>
<evidence type="ECO:0000313" key="1">
    <source>
        <dbReference type="EMBL" id="GIF90646.1"/>
    </source>
</evidence>
<dbReference type="AlphaFoldDB" id="A0A8J3K0E4"/>
<proteinExistence type="predicted"/>
<dbReference type="Proteomes" id="UP000619293">
    <property type="component" value="Unassembled WGS sequence"/>
</dbReference>
<protein>
    <submittedName>
        <fullName evidence="1">Uncharacterized protein</fullName>
    </submittedName>
</protein>
<dbReference type="RefSeq" id="WP_191843128.1">
    <property type="nucleotide sequence ID" value="NZ_BAAALB010000031.1"/>
</dbReference>
<sequence>MLAAGLLANPPAEARGRYIHISMETWANEFSDTDPPGTPPDLVRVGKSGSNTDTRDAYAVAGFGHHRPMVIEPPRADSDGPKRTRNQSLLHEHAGVRQLTVDDHRFTVPAGGGRMAATFRLQLFTAPGLRPIAVVTQKLGEGAGPINHAEHYVEAIWRQRLPDDPQPPIMIGHLLMGSPDEDGVRDLGFSPITFRVADATEHQVQRGPIWGGTMSPQDLERLVGQPVDPGRGGGFTPLEAPLDPQQRLRVQLVALLPRSDISSPACMSAPTPWWRRLGRQIAPIRSARNCCWYHGGDWHRVTQAAIDVLHHAELAGGDADEADLAAAGLAEDLDLSMWEREALKSLLLDPIAPDRDVEGVGYINGRHRAQAMLDTGVRRTVVAVWEFPPNAR</sequence>
<dbReference type="EMBL" id="BONG01000025">
    <property type="protein sequence ID" value="GIF90646.1"/>
    <property type="molecule type" value="Genomic_DNA"/>
</dbReference>
<reference evidence="1 2" key="1">
    <citation type="submission" date="2021-01" db="EMBL/GenBank/DDBJ databases">
        <title>Whole genome shotgun sequence of Catellatospora chokoriensis NBRC 107358.</title>
        <authorList>
            <person name="Komaki H."/>
            <person name="Tamura T."/>
        </authorList>
    </citation>
    <scope>NUCLEOTIDE SEQUENCE [LARGE SCALE GENOMIC DNA]</scope>
    <source>
        <strain evidence="1 2">NBRC 107358</strain>
    </source>
</reference>
<organism evidence="1 2">
    <name type="scientific">Catellatospora chokoriensis</name>
    <dbReference type="NCBI Taxonomy" id="310353"/>
    <lineage>
        <taxon>Bacteria</taxon>
        <taxon>Bacillati</taxon>
        <taxon>Actinomycetota</taxon>
        <taxon>Actinomycetes</taxon>
        <taxon>Micromonosporales</taxon>
        <taxon>Micromonosporaceae</taxon>
        <taxon>Catellatospora</taxon>
    </lineage>
</organism>
<accession>A0A8J3K0E4</accession>
<name>A0A8J3K0E4_9ACTN</name>